<reference evidence="15 16" key="1">
    <citation type="submission" date="2019-02" db="EMBL/GenBank/DDBJ databases">
        <title>Genome sequencing of the rare red list fungi Dentipellis fragilis.</title>
        <authorList>
            <person name="Buettner E."/>
            <person name="Kellner H."/>
        </authorList>
    </citation>
    <scope>NUCLEOTIDE SEQUENCE [LARGE SCALE GENOMIC DNA]</scope>
    <source>
        <strain evidence="15 16">DSM 105465</strain>
    </source>
</reference>
<dbReference type="InterPro" id="IPR048368">
    <property type="entry name" value="COG6_N"/>
</dbReference>
<evidence type="ECO:0000259" key="13">
    <source>
        <dbReference type="Pfam" id="PF06419"/>
    </source>
</evidence>
<dbReference type="PANTHER" id="PTHR21506:SF0">
    <property type="entry name" value="CONSERVED OLIGOMERIC GOLGI COMPLEX SUBUNIT 6"/>
    <property type="match status" value="1"/>
</dbReference>
<evidence type="ECO:0000256" key="10">
    <source>
        <dbReference type="RuleBase" id="RU365075"/>
    </source>
</evidence>
<feature type="domain" description="Conserved oligomeric complex COG6 N-terminal" evidence="13">
    <location>
        <begin position="109"/>
        <end position="216"/>
    </location>
</feature>
<evidence type="ECO:0000256" key="3">
    <source>
        <dbReference type="ARBA" id="ARBA00020973"/>
    </source>
</evidence>
<proteinExistence type="inferred from homology"/>
<name>A0A4Y9YK92_9AGAM</name>
<keyword evidence="5 10" id="KW-0653">Protein transport</keyword>
<feature type="coiled-coil region" evidence="11">
    <location>
        <begin position="144"/>
        <end position="178"/>
    </location>
</feature>
<evidence type="ECO:0000256" key="7">
    <source>
        <dbReference type="ARBA" id="ARBA00023136"/>
    </source>
</evidence>
<dbReference type="SMART" id="SM01087">
    <property type="entry name" value="COG6"/>
    <property type="match status" value="1"/>
</dbReference>
<feature type="domain" description="Conserved Oligomeric Golgi complex subunit 6 C-terminal" evidence="14">
    <location>
        <begin position="250"/>
        <end position="706"/>
    </location>
</feature>
<comment type="similarity">
    <text evidence="2 10">Belongs to the COG6 family.</text>
</comment>
<organism evidence="15 16">
    <name type="scientific">Dentipellis fragilis</name>
    <dbReference type="NCBI Taxonomy" id="205917"/>
    <lineage>
        <taxon>Eukaryota</taxon>
        <taxon>Fungi</taxon>
        <taxon>Dikarya</taxon>
        <taxon>Basidiomycota</taxon>
        <taxon>Agaricomycotina</taxon>
        <taxon>Agaricomycetes</taxon>
        <taxon>Russulales</taxon>
        <taxon>Hericiaceae</taxon>
        <taxon>Dentipellis</taxon>
    </lineage>
</organism>
<evidence type="ECO:0000256" key="2">
    <source>
        <dbReference type="ARBA" id="ARBA00011023"/>
    </source>
</evidence>
<evidence type="ECO:0000256" key="12">
    <source>
        <dbReference type="SAM" id="MobiDB-lite"/>
    </source>
</evidence>
<keyword evidence="6 10" id="KW-0333">Golgi apparatus</keyword>
<sequence>MATSPSRPYTLISRTNAGTPTPLARNPVTVRLYKVLGAAFDDDATKDALTTLSELYAAVPPPSVKGKEVHRAREAEDDFEALLLDGDHADEHDIEHGIPGFLNGAPPGETAARARKNLRRDIETKLAEGSQKFLSAFGEVDRKLDALQEHISAMRLRCDEAETQLQSTNDACRSLLDRAGSLREQRQDINRKQSIVHLFLERFTLDESEIEALTSGEVPVGSRFFAAMDKTQRIREDCRVLMAGEEKPSQAGLDIMASTSGHLEKGYDKLFRYSTFEFRQMGRDAQLDVSNTLIEAVRRLRQRPELLSEALSTLSQTRQSALVSAFQNALTRGHPRPIELHAHDALRYVGDMLAWIHQAVAAEREFLEALFAVQRPKRMVGAVRQQVKGDEEGWMAALMDGALAGICAPLRGRVLQTVRAQERSGTAYKVANLLQFYAVTMGRTIGEQALLSTTLKEITDVSYKVFFDAIEAQGRALIRTTLDPSDASLTPPTALLDHAQTLRDILALHATSEPTNDETVDAAADAAQVRRILDTMVDPAVEMCIAASEEKGQRAVWDRGVFVLNCLTYLVGVLEPYEFTKEKREELGKLVEERVRDLTEEHYQTILHDTALYDVVQACENRQPSDILSHLPATQPSALTAALAHFATWLSGLEVVHAPRLALLQHAALNARIHRAALRRLAKAYARVCEEVRRPENRYEAPGTLLGGERPFGRVGVLEQILGVEGEDAGEVS</sequence>
<dbReference type="OrthoDB" id="272987at2759"/>
<feature type="region of interest" description="Disordered" evidence="12">
    <location>
        <begin position="1"/>
        <end position="23"/>
    </location>
</feature>
<dbReference type="EMBL" id="SEOQ01000514">
    <property type="protein sequence ID" value="TFY61359.1"/>
    <property type="molecule type" value="Genomic_DNA"/>
</dbReference>
<dbReference type="GO" id="GO:0000139">
    <property type="term" value="C:Golgi membrane"/>
    <property type="evidence" value="ECO:0007669"/>
    <property type="project" value="UniProtKB-SubCell"/>
</dbReference>
<keyword evidence="4 10" id="KW-0813">Transport</keyword>
<dbReference type="GO" id="GO:0015031">
    <property type="term" value="P:protein transport"/>
    <property type="evidence" value="ECO:0007669"/>
    <property type="project" value="UniProtKB-KW"/>
</dbReference>
<comment type="function">
    <text evidence="10">Acts as component of the peripheral membrane COG complex that is involved in intra-Golgi protein trafficking. COG is located at the cis-Golgi, and regulates tethering of retrograde intra-Golgi vesicles and possibly a number of other membrane trafficking events.</text>
</comment>
<comment type="function">
    <text evidence="9">Acts as a component of the peripheral membrane COG complex that is involved in intra-Golgi protein trafficking. COG is located at the cis-Golgi, and regulates tethering of retrograde intra-Golgi vesicles and possibly a number of other membrane trafficking events.</text>
</comment>
<dbReference type="Pfam" id="PF20653">
    <property type="entry name" value="COG6_C"/>
    <property type="match status" value="1"/>
</dbReference>
<comment type="caution">
    <text evidence="15">The sequence shown here is derived from an EMBL/GenBank/DDBJ whole genome shotgun (WGS) entry which is preliminary data.</text>
</comment>
<gene>
    <name evidence="15" type="ORF">EVG20_g7087</name>
</gene>
<evidence type="ECO:0000313" key="15">
    <source>
        <dbReference type="EMBL" id="TFY61359.1"/>
    </source>
</evidence>
<evidence type="ECO:0000256" key="1">
    <source>
        <dbReference type="ARBA" id="ARBA00004395"/>
    </source>
</evidence>
<feature type="compositionally biased region" description="Polar residues" evidence="12">
    <location>
        <begin position="1"/>
        <end position="19"/>
    </location>
</feature>
<dbReference type="GO" id="GO:0006891">
    <property type="term" value="P:intra-Golgi vesicle-mediated transport"/>
    <property type="evidence" value="ECO:0007669"/>
    <property type="project" value="UniProtKB-UniRule"/>
</dbReference>
<dbReference type="GO" id="GO:0017119">
    <property type="term" value="C:Golgi transport complex"/>
    <property type="evidence" value="ECO:0007669"/>
    <property type="project" value="UniProtKB-UniRule"/>
</dbReference>
<evidence type="ECO:0000256" key="4">
    <source>
        <dbReference type="ARBA" id="ARBA00022448"/>
    </source>
</evidence>
<evidence type="ECO:0000256" key="11">
    <source>
        <dbReference type="SAM" id="Coils"/>
    </source>
</evidence>
<dbReference type="Pfam" id="PF06419">
    <property type="entry name" value="COG6_N"/>
    <property type="match status" value="1"/>
</dbReference>
<comment type="subcellular location">
    <subcellularLocation>
        <location evidence="1 10">Golgi apparatus membrane</location>
        <topology evidence="1 10">Peripheral membrane protein</topology>
    </subcellularLocation>
</comment>
<dbReference type="STRING" id="205917.A0A4Y9YK92"/>
<evidence type="ECO:0000256" key="8">
    <source>
        <dbReference type="ARBA" id="ARBA00031348"/>
    </source>
</evidence>
<dbReference type="InterPro" id="IPR010490">
    <property type="entry name" value="COG6"/>
</dbReference>
<keyword evidence="11" id="KW-0175">Coiled coil</keyword>
<evidence type="ECO:0000256" key="9">
    <source>
        <dbReference type="ARBA" id="ARBA00043873"/>
    </source>
</evidence>
<accession>A0A4Y9YK92</accession>
<protein>
    <recommendedName>
        <fullName evidence="3 10">Conserved oligomeric Golgi complex subunit 6</fullName>
        <shortName evidence="10">COG complex subunit 6</shortName>
    </recommendedName>
    <alternativeName>
        <fullName evidence="8 10">Component of oligomeric Golgi complex 6</fullName>
    </alternativeName>
</protein>
<evidence type="ECO:0000313" key="16">
    <source>
        <dbReference type="Proteomes" id="UP000298327"/>
    </source>
</evidence>
<evidence type="ECO:0000256" key="6">
    <source>
        <dbReference type="ARBA" id="ARBA00023034"/>
    </source>
</evidence>
<dbReference type="PANTHER" id="PTHR21506">
    <property type="entry name" value="COMPONENT OF OLIGOMERIC GOLGI COMPLEX 6"/>
    <property type="match status" value="1"/>
</dbReference>
<keyword evidence="7 10" id="KW-0472">Membrane</keyword>
<keyword evidence="16" id="KW-1185">Reference proteome</keyword>
<evidence type="ECO:0000256" key="5">
    <source>
        <dbReference type="ARBA" id="ARBA00022927"/>
    </source>
</evidence>
<dbReference type="InterPro" id="IPR048369">
    <property type="entry name" value="COG6_C"/>
</dbReference>
<comment type="subunit">
    <text evidence="10">Component of the conserved oligomeric Golgi complex.</text>
</comment>
<evidence type="ECO:0000259" key="14">
    <source>
        <dbReference type="Pfam" id="PF20653"/>
    </source>
</evidence>
<dbReference type="AlphaFoldDB" id="A0A4Y9YK92"/>
<dbReference type="Proteomes" id="UP000298327">
    <property type="component" value="Unassembled WGS sequence"/>
</dbReference>